<feature type="transmembrane region" description="Helical" evidence="6">
    <location>
        <begin position="304"/>
        <end position="325"/>
    </location>
</feature>
<evidence type="ECO:0000256" key="1">
    <source>
        <dbReference type="ARBA" id="ARBA00004141"/>
    </source>
</evidence>
<feature type="transmembrane region" description="Helical" evidence="6">
    <location>
        <begin position="212"/>
        <end position="240"/>
    </location>
</feature>
<evidence type="ECO:0000256" key="6">
    <source>
        <dbReference type="SAM" id="Phobius"/>
    </source>
</evidence>
<comment type="caution">
    <text evidence="7">The sequence shown here is derived from an EMBL/GenBank/DDBJ whole genome shotgun (WGS) entry which is preliminary data.</text>
</comment>
<feature type="transmembrane region" description="Helical" evidence="6">
    <location>
        <begin position="180"/>
        <end position="200"/>
    </location>
</feature>
<dbReference type="RefSeq" id="WP_322808321.1">
    <property type="nucleotide sequence ID" value="NZ_JAVBVO010000001.1"/>
</dbReference>
<feature type="transmembrane region" description="Helical" evidence="6">
    <location>
        <begin position="44"/>
        <end position="71"/>
    </location>
</feature>
<dbReference type="GO" id="GO:0016020">
    <property type="term" value="C:membrane"/>
    <property type="evidence" value="ECO:0007669"/>
    <property type="project" value="UniProtKB-SubCell"/>
</dbReference>
<evidence type="ECO:0000313" key="8">
    <source>
        <dbReference type="Proteomes" id="UP001290462"/>
    </source>
</evidence>
<name>A0AAW9K1P5_CARML</name>
<sequence>MNTNIIGIVLSFSFIFIVLALVTVSQKKANLSEEFSRKAIHIAVGNWILIAVYFFDSILWAAFVPLCFIVLNYISYRKQLFKAMERSADDSLGTVWYAVSLFVLTVVAFYLNMPFIAIGGILSMAYGDGFAAVIGSKWGNVTYPEKFGKKSLEGAVTVFIFIFLITSILAYLYLPVNSLLVGLVCGSIGTILELLTPNGFDNLSVPLSIGALLYLFTIGSTMTGLILNTTLTICILFLAWVVGALTAKSCVTSFILGMSLYLLGGWLVYAGLIVFAILGSGISKIGRQKKIDAAALHEREGTRGSVQVLANGLPALFFAIIYFVTQVEAFQLVALTTFAAANADTFSSEIGMLSQKNPISILTFKRLAKGLSGGVSFLGLISGLIGALLIGSLALGSYPIRIILLISLIGFCGTLIDSILGSTLQAKYQIGKKITEQTTENGQKLKRISGYSVINNDVVNFISVLLTGILACFVFN</sequence>
<accession>A0AAW9K1P5</accession>
<proteinExistence type="inferred from homology"/>
<dbReference type="Pfam" id="PF01940">
    <property type="entry name" value="DUF92"/>
    <property type="match status" value="1"/>
</dbReference>
<evidence type="ECO:0000256" key="4">
    <source>
        <dbReference type="ARBA" id="ARBA00022989"/>
    </source>
</evidence>
<dbReference type="EMBL" id="JAVBVO010000001">
    <property type="protein sequence ID" value="MDZ5757337.1"/>
    <property type="molecule type" value="Genomic_DNA"/>
</dbReference>
<dbReference type="Proteomes" id="UP001290462">
    <property type="component" value="Unassembled WGS sequence"/>
</dbReference>
<dbReference type="AlphaFoldDB" id="A0AAW9K1P5"/>
<gene>
    <name evidence="7" type="ORF">RAK27_01540</name>
</gene>
<protein>
    <submittedName>
        <fullName evidence="7">DUF92 domain-containing protein</fullName>
    </submittedName>
</protein>
<feature type="transmembrane region" description="Helical" evidence="6">
    <location>
        <begin position="458"/>
        <end position="475"/>
    </location>
</feature>
<organism evidence="7 8">
    <name type="scientific">Carnobacterium maltaromaticum</name>
    <name type="common">Carnobacterium piscicola</name>
    <dbReference type="NCBI Taxonomy" id="2751"/>
    <lineage>
        <taxon>Bacteria</taxon>
        <taxon>Bacillati</taxon>
        <taxon>Bacillota</taxon>
        <taxon>Bacilli</taxon>
        <taxon>Lactobacillales</taxon>
        <taxon>Carnobacteriaceae</taxon>
        <taxon>Carnobacterium</taxon>
    </lineage>
</organism>
<comment type="subcellular location">
    <subcellularLocation>
        <location evidence="1">Membrane</location>
        <topology evidence="1">Multi-pass membrane protein</topology>
    </subcellularLocation>
</comment>
<evidence type="ECO:0000256" key="2">
    <source>
        <dbReference type="ARBA" id="ARBA00009012"/>
    </source>
</evidence>
<keyword evidence="5 6" id="KW-0472">Membrane</keyword>
<evidence type="ECO:0000256" key="3">
    <source>
        <dbReference type="ARBA" id="ARBA00022692"/>
    </source>
</evidence>
<evidence type="ECO:0000313" key="7">
    <source>
        <dbReference type="EMBL" id="MDZ5757337.1"/>
    </source>
</evidence>
<feature type="transmembrane region" description="Helical" evidence="6">
    <location>
        <begin position="155"/>
        <end position="174"/>
    </location>
</feature>
<feature type="transmembrane region" description="Helical" evidence="6">
    <location>
        <begin position="5"/>
        <end position="24"/>
    </location>
</feature>
<dbReference type="PANTHER" id="PTHR13353">
    <property type="entry name" value="TRANSMEMBRANE PROTEIN 19"/>
    <property type="match status" value="1"/>
</dbReference>
<feature type="transmembrane region" description="Helical" evidence="6">
    <location>
        <begin position="260"/>
        <end position="283"/>
    </location>
</feature>
<keyword evidence="3 6" id="KW-0812">Transmembrane</keyword>
<feature type="transmembrane region" description="Helical" evidence="6">
    <location>
        <begin position="92"/>
        <end position="110"/>
    </location>
</feature>
<feature type="transmembrane region" description="Helical" evidence="6">
    <location>
        <begin position="402"/>
        <end position="420"/>
    </location>
</feature>
<dbReference type="PANTHER" id="PTHR13353:SF5">
    <property type="entry name" value="TRANSMEMBRANE PROTEIN 19"/>
    <property type="match status" value="1"/>
</dbReference>
<reference evidence="7" key="1">
    <citation type="submission" date="2023-08" db="EMBL/GenBank/DDBJ databases">
        <title>Genomic characterization of piscicolin 126 produced by Carnobacterium maltaromaticum CM22 strain isolated from salmon (Salmo salar).</title>
        <authorList>
            <person name="Gonzalez-Gragera E."/>
            <person name="Garcia-Lopez J.D."/>
            <person name="Teso-Perez C."/>
            <person name="Gimenez-Hernandez I."/>
            <person name="Peralta-Sanchez J.M."/>
            <person name="Valdivia E."/>
            <person name="Montalban-Lopez M."/>
            <person name="Martin-Platero A.M."/>
            <person name="Banos A."/>
            <person name="Martinez-Bueno M."/>
        </authorList>
    </citation>
    <scope>NUCLEOTIDE SEQUENCE</scope>
    <source>
        <strain evidence="7">CM22</strain>
    </source>
</reference>
<feature type="transmembrane region" description="Helical" evidence="6">
    <location>
        <begin position="375"/>
        <end position="395"/>
    </location>
</feature>
<evidence type="ECO:0000256" key="5">
    <source>
        <dbReference type="ARBA" id="ARBA00023136"/>
    </source>
</evidence>
<comment type="similarity">
    <text evidence="2">Belongs to the TMEM19 family.</text>
</comment>
<dbReference type="InterPro" id="IPR002794">
    <property type="entry name" value="DUF92_TMEM19"/>
</dbReference>
<keyword evidence="4 6" id="KW-1133">Transmembrane helix</keyword>